<gene>
    <name evidence="1" type="ORF">N475_23895</name>
</gene>
<evidence type="ECO:0000313" key="2">
    <source>
        <dbReference type="Proteomes" id="UP000076643"/>
    </source>
</evidence>
<accession>A0A161ZSL1</accession>
<protein>
    <recommendedName>
        <fullName evidence="3">Lipoprotein</fullName>
    </recommendedName>
</protein>
<name>A0A161ZSL1_9GAMM</name>
<dbReference type="PATRIC" id="fig|1365250.3.peg.4735"/>
<reference evidence="1 2" key="1">
    <citation type="submission" date="2013-07" db="EMBL/GenBank/DDBJ databases">
        <title>Comparative Genomic and Metabolomic Analysis of Twelve Strains of Pseudoalteromonas luteoviolacea.</title>
        <authorList>
            <person name="Vynne N.G."/>
            <person name="Mansson M."/>
            <person name="Gram L."/>
        </authorList>
    </citation>
    <scope>NUCLEOTIDE SEQUENCE [LARGE SCALE GENOMIC DNA]</scope>
    <source>
        <strain evidence="1 2">DSM 6061</strain>
    </source>
</reference>
<organism evidence="1 2">
    <name type="scientific">Pseudoalteromonas luteoviolacea DSM 6061</name>
    <dbReference type="NCBI Taxonomy" id="1365250"/>
    <lineage>
        <taxon>Bacteria</taxon>
        <taxon>Pseudomonadati</taxon>
        <taxon>Pseudomonadota</taxon>
        <taxon>Gammaproteobacteria</taxon>
        <taxon>Alteromonadales</taxon>
        <taxon>Pseudoalteromonadaceae</taxon>
        <taxon>Pseudoalteromonas</taxon>
    </lineage>
</organism>
<dbReference type="Proteomes" id="UP000076643">
    <property type="component" value="Unassembled WGS sequence"/>
</dbReference>
<dbReference type="AlphaFoldDB" id="A0A161ZSL1"/>
<evidence type="ECO:0000313" key="1">
    <source>
        <dbReference type="EMBL" id="KZN30846.1"/>
    </source>
</evidence>
<dbReference type="EMBL" id="AUYB01000145">
    <property type="protein sequence ID" value="KZN30846.1"/>
    <property type="molecule type" value="Genomic_DNA"/>
</dbReference>
<proteinExistence type="predicted"/>
<comment type="caution">
    <text evidence="1">The sequence shown here is derived from an EMBL/GenBank/DDBJ whole genome shotgun (WGS) entry which is preliminary data.</text>
</comment>
<keyword evidence="2" id="KW-1185">Reference proteome</keyword>
<sequence length="150" mass="17328">MLKLKKHNKAVNFVRCAHWNSLHTALLCSSCLLPRHGVHMRILLFLVIFSTLGCSVPTDFNYKPVKFGTYEEGYDEKTLENGVNVLKIISTQNHSREVLEHFFHFRAAEKCKGNNYQLFEFAEMIDICADVKCFESAVYGKYKCTQQVNQ</sequence>
<evidence type="ECO:0008006" key="3">
    <source>
        <dbReference type="Google" id="ProtNLM"/>
    </source>
</evidence>